<dbReference type="InterPro" id="IPR027417">
    <property type="entry name" value="P-loop_NTPase"/>
</dbReference>
<proteinExistence type="inferred from homology"/>
<evidence type="ECO:0000256" key="7">
    <source>
        <dbReference type="ARBA" id="ARBA00022989"/>
    </source>
</evidence>
<gene>
    <name evidence="13" type="primary">LOC103696195</name>
</gene>
<dbReference type="PANTHER" id="PTHR11485">
    <property type="entry name" value="TRANSFERRIN"/>
    <property type="match status" value="1"/>
</dbReference>
<evidence type="ECO:0000256" key="5">
    <source>
        <dbReference type="ARBA" id="ARBA00022741"/>
    </source>
</evidence>
<sequence>MYHSLPHYLTWTFTSRTALKAGVSLSVLSTGKAVPGLVVETHCANSDMFVMQDMEQWMHKIEQWMHNIEQWVRQQPVEQFYAALAVLIVTFAFFAVLRLLKPAKSNTIVLAGLSGSGKTVLFYQLRDGSSQQGTITSMEPNEGTFMLHSEMEKKGKLKPINLVDVPGHSRLRPKLDEFLPHAAGLIFVVDALDFLPNCRAAAEYLYDILTKASIVKRKVPILILCNKTDKVTAHSKEFIRKQLEKEIDKLRTSRNALSTADIANEHTLGVPGEPFAFSQCRNKVTITDASGLTGEVSQVEQFIREQVKP</sequence>
<reference evidence="12" key="1">
    <citation type="journal article" date="2019" name="Nat. Commun.">
        <title>Genome-wide association mapping of date palm fruit traits.</title>
        <authorList>
            <person name="Hazzouri K.M."/>
            <person name="Gros-Balthazard M."/>
            <person name="Flowers J.M."/>
            <person name="Copetti D."/>
            <person name="Lemansour A."/>
            <person name="Lebrun M."/>
            <person name="Masmoudi K."/>
            <person name="Ferrand S."/>
            <person name="Dhar M.I."/>
            <person name="Fresquez Z.A."/>
            <person name="Rosas U."/>
            <person name="Zhang J."/>
            <person name="Talag J."/>
            <person name="Lee S."/>
            <person name="Kudrna D."/>
            <person name="Powell R.F."/>
            <person name="Leitch I.J."/>
            <person name="Krueger R.R."/>
            <person name="Wing R.A."/>
            <person name="Amiri K.M.A."/>
            <person name="Purugganan M.D."/>
        </authorList>
    </citation>
    <scope>NUCLEOTIDE SEQUENCE [LARGE SCALE GENOMIC DNA]</scope>
    <source>
        <strain evidence="12">cv. Khalas</strain>
    </source>
</reference>
<dbReference type="GO" id="GO:0045047">
    <property type="term" value="P:protein targeting to ER"/>
    <property type="evidence" value="ECO:0007669"/>
    <property type="project" value="TreeGrafter"/>
</dbReference>
<keyword evidence="12" id="KW-1185">Reference proteome</keyword>
<dbReference type="RefSeq" id="XP_038979539.1">
    <property type="nucleotide sequence ID" value="XM_039123611.1"/>
</dbReference>
<dbReference type="CDD" id="cd04105">
    <property type="entry name" value="SR_beta"/>
    <property type="match status" value="1"/>
</dbReference>
<dbReference type="AlphaFoldDB" id="A0A8B9A8N6"/>
<dbReference type="GeneID" id="103696195"/>
<dbReference type="Proteomes" id="UP000228380">
    <property type="component" value="Chromosome 2"/>
</dbReference>
<comment type="similarity">
    <text evidence="2">Belongs to the SRP receptor beta subunit family.</text>
</comment>
<keyword evidence="7 11" id="KW-1133">Transmembrane helix</keyword>
<evidence type="ECO:0000256" key="1">
    <source>
        <dbReference type="ARBA" id="ARBA00004389"/>
    </source>
</evidence>
<evidence type="ECO:0000256" key="2">
    <source>
        <dbReference type="ARBA" id="ARBA00005619"/>
    </source>
</evidence>
<dbReference type="OrthoDB" id="41266at2759"/>
<evidence type="ECO:0000256" key="10">
    <source>
        <dbReference type="ARBA" id="ARBA00023170"/>
    </source>
</evidence>
<evidence type="ECO:0000256" key="6">
    <source>
        <dbReference type="ARBA" id="ARBA00022824"/>
    </source>
</evidence>
<dbReference type="InterPro" id="IPR019009">
    <property type="entry name" value="SRP_receptor_beta_su"/>
</dbReference>
<dbReference type="InterPro" id="IPR005225">
    <property type="entry name" value="Small_GTP-bd"/>
</dbReference>
<dbReference type="KEGG" id="pda:103696195"/>
<organism evidence="12 13">
    <name type="scientific">Phoenix dactylifera</name>
    <name type="common">Date palm</name>
    <dbReference type="NCBI Taxonomy" id="42345"/>
    <lineage>
        <taxon>Eukaryota</taxon>
        <taxon>Viridiplantae</taxon>
        <taxon>Streptophyta</taxon>
        <taxon>Embryophyta</taxon>
        <taxon>Tracheophyta</taxon>
        <taxon>Spermatophyta</taxon>
        <taxon>Magnoliopsida</taxon>
        <taxon>Liliopsida</taxon>
        <taxon>Arecaceae</taxon>
        <taxon>Coryphoideae</taxon>
        <taxon>Phoeniceae</taxon>
        <taxon>Phoenix</taxon>
    </lineage>
</organism>
<evidence type="ECO:0000256" key="8">
    <source>
        <dbReference type="ARBA" id="ARBA00023134"/>
    </source>
</evidence>
<keyword evidence="10" id="KW-0675">Receptor</keyword>
<dbReference type="Pfam" id="PF09439">
    <property type="entry name" value="SRPRB"/>
    <property type="match status" value="1"/>
</dbReference>
<accession>A0A8B9A8N6</accession>
<dbReference type="GO" id="GO:0005785">
    <property type="term" value="C:signal recognition particle receptor complex"/>
    <property type="evidence" value="ECO:0007669"/>
    <property type="project" value="TreeGrafter"/>
</dbReference>
<dbReference type="NCBIfam" id="TIGR00231">
    <property type="entry name" value="small_GTP"/>
    <property type="match status" value="1"/>
</dbReference>
<reference evidence="13" key="2">
    <citation type="submission" date="2025-08" db="UniProtKB">
        <authorList>
            <consortium name="RefSeq"/>
        </authorList>
    </citation>
    <scope>IDENTIFICATION</scope>
    <source>
        <tissue evidence="13">Young leaves</tissue>
    </source>
</reference>
<evidence type="ECO:0000313" key="12">
    <source>
        <dbReference type="Proteomes" id="UP000228380"/>
    </source>
</evidence>
<protein>
    <recommendedName>
        <fullName evidence="3">Signal recognition particle receptor subunit beta</fullName>
    </recommendedName>
</protein>
<comment type="subcellular location">
    <subcellularLocation>
        <location evidence="1">Endoplasmic reticulum membrane</location>
        <topology evidence="1">Single-pass membrane protein</topology>
    </subcellularLocation>
</comment>
<dbReference type="Gene3D" id="3.40.50.300">
    <property type="entry name" value="P-loop containing nucleotide triphosphate hydrolases"/>
    <property type="match status" value="1"/>
</dbReference>
<evidence type="ECO:0000256" key="3">
    <source>
        <dbReference type="ARBA" id="ARBA00020256"/>
    </source>
</evidence>
<dbReference type="PROSITE" id="PS51417">
    <property type="entry name" value="ARF"/>
    <property type="match status" value="1"/>
</dbReference>
<evidence type="ECO:0000256" key="11">
    <source>
        <dbReference type="SAM" id="Phobius"/>
    </source>
</evidence>
<keyword evidence="6" id="KW-0256">Endoplasmic reticulum</keyword>
<evidence type="ECO:0000256" key="4">
    <source>
        <dbReference type="ARBA" id="ARBA00022692"/>
    </source>
</evidence>
<keyword evidence="9 11" id="KW-0472">Membrane</keyword>
<dbReference type="SUPFAM" id="SSF52540">
    <property type="entry name" value="P-loop containing nucleoside triphosphate hydrolases"/>
    <property type="match status" value="1"/>
</dbReference>
<keyword evidence="5" id="KW-0547">Nucleotide-binding</keyword>
<name>A0A8B9A8N6_PHODC</name>
<evidence type="ECO:0000313" key="13">
    <source>
        <dbReference type="RefSeq" id="XP_038979539.1"/>
    </source>
</evidence>
<feature type="transmembrane region" description="Helical" evidence="11">
    <location>
        <begin position="80"/>
        <end position="100"/>
    </location>
</feature>
<keyword evidence="4 11" id="KW-0812">Transmembrane</keyword>
<keyword evidence="8" id="KW-0342">GTP-binding</keyword>
<evidence type="ECO:0000256" key="9">
    <source>
        <dbReference type="ARBA" id="ARBA00023136"/>
    </source>
</evidence>
<dbReference type="PANTHER" id="PTHR11485:SF34">
    <property type="entry name" value="SIGNAL RECOGNITION PARTICLE RECEPTOR SUBUNIT BETA"/>
    <property type="match status" value="1"/>
</dbReference>
<dbReference type="SMART" id="SM00177">
    <property type="entry name" value="ARF"/>
    <property type="match status" value="1"/>
</dbReference>
<dbReference type="GO" id="GO:0005525">
    <property type="term" value="F:GTP binding"/>
    <property type="evidence" value="ECO:0007669"/>
    <property type="project" value="UniProtKB-KW"/>
</dbReference>